<evidence type="ECO:0000313" key="3">
    <source>
        <dbReference type="Proteomes" id="UP000799536"/>
    </source>
</evidence>
<protein>
    <submittedName>
        <fullName evidence="2">Uncharacterized protein</fullName>
    </submittedName>
</protein>
<dbReference type="EMBL" id="ML994411">
    <property type="protein sequence ID" value="KAF2196349.1"/>
    <property type="molecule type" value="Genomic_DNA"/>
</dbReference>
<accession>A0A9P4JDL1</accession>
<comment type="caution">
    <text evidence="2">The sequence shown here is derived from an EMBL/GenBank/DDBJ whole genome shotgun (WGS) entry which is preliminary data.</text>
</comment>
<sequence length="257" mass="28536">MKPARSLMEKGKVWLKGFFTKYREHEIIASSHPHQQPITPLSTPPAMFLKGVNDIAQFNHIHERILSNAAVVYGASSRILNNGYTIVTSHDQFDKQYQAALVQHRPRRNHTTEGVVLIKSAHKDSLFDAMKDLLKSIGSDVKSCLEKTEEGEPICDVKDSTKEIEQGISVREQVESAAGEGAQGNPRICPTTIFSSPQNFELPLPSSSSLPLRPDASPRVFHTGTYFPGKHVLPSRNSTRAYPRGANQPPFPPYHTS</sequence>
<feature type="region of interest" description="Disordered" evidence="1">
    <location>
        <begin position="225"/>
        <end position="257"/>
    </location>
</feature>
<keyword evidence="3" id="KW-1185">Reference proteome</keyword>
<dbReference type="Proteomes" id="UP000799536">
    <property type="component" value="Unassembled WGS sequence"/>
</dbReference>
<name>A0A9P4JDL1_9PLEO</name>
<evidence type="ECO:0000313" key="2">
    <source>
        <dbReference type="EMBL" id="KAF2196349.1"/>
    </source>
</evidence>
<evidence type="ECO:0000256" key="1">
    <source>
        <dbReference type="SAM" id="MobiDB-lite"/>
    </source>
</evidence>
<proteinExistence type="predicted"/>
<dbReference type="AlphaFoldDB" id="A0A9P4JDL1"/>
<organism evidence="2 3">
    <name type="scientific">Delitschia confertaspora ATCC 74209</name>
    <dbReference type="NCBI Taxonomy" id="1513339"/>
    <lineage>
        <taxon>Eukaryota</taxon>
        <taxon>Fungi</taxon>
        <taxon>Dikarya</taxon>
        <taxon>Ascomycota</taxon>
        <taxon>Pezizomycotina</taxon>
        <taxon>Dothideomycetes</taxon>
        <taxon>Pleosporomycetidae</taxon>
        <taxon>Pleosporales</taxon>
        <taxon>Delitschiaceae</taxon>
        <taxon>Delitschia</taxon>
    </lineage>
</organism>
<reference evidence="2" key="1">
    <citation type="journal article" date="2020" name="Stud. Mycol.">
        <title>101 Dothideomycetes genomes: a test case for predicting lifestyles and emergence of pathogens.</title>
        <authorList>
            <person name="Haridas S."/>
            <person name="Albert R."/>
            <person name="Binder M."/>
            <person name="Bloem J."/>
            <person name="Labutti K."/>
            <person name="Salamov A."/>
            <person name="Andreopoulos B."/>
            <person name="Baker S."/>
            <person name="Barry K."/>
            <person name="Bills G."/>
            <person name="Bluhm B."/>
            <person name="Cannon C."/>
            <person name="Castanera R."/>
            <person name="Culley D."/>
            <person name="Daum C."/>
            <person name="Ezra D."/>
            <person name="Gonzalez J."/>
            <person name="Henrissat B."/>
            <person name="Kuo A."/>
            <person name="Liang C."/>
            <person name="Lipzen A."/>
            <person name="Lutzoni F."/>
            <person name="Magnuson J."/>
            <person name="Mondo S."/>
            <person name="Nolan M."/>
            <person name="Ohm R."/>
            <person name="Pangilinan J."/>
            <person name="Park H.-J."/>
            <person name="Ramirez L."/>
            <person name="Alfaro M."/>
            <person name="Sun H."/>
            <person name="Tritt A."/>
            <person name="Yoshinaga Y."/>
            <person name="Zwiers L.-H."/>
            <person name="Turgeon B."/>
            <person name="Goodwin S."/>
            <person name="Spatafora J."/>
            <person name="Crous P."/>
            <person name="Grigoriev I."/>
        </authorList>
    </citation>
    <scope>NUCLEOTIDE SEQUENCE</scope>
    <source>
        <strain evidence="2">ATCC 74209</strain>
    </source>
</reference>
<gene>
    <name evidence="2" type="ORF">GQ43DRAFT_436089</name>
</gene>